<reference evidence="2" key="1">
    <citation type="submission" date="2019-12" db="UniProtKB">
        <authorList>
            <consortium name="WormBaseParasite"/>
        </authorList>
    </citation>
    <scope>IDENTIFICATION</scope>
</reference>
<dbReference type="AlphaFoldDB" id="A0A5S6QF23"/>
<proteinExistence type="predicted"/>
<evidence type="ECO:0000313" key="1">
    <source>
        <dbReference type="Proteomes" id="UP000046395"/>
    </source>
</evidence>
<keyword evidence="1" id="KW-1185">Reference proteome</keyword>
<accession>A0A5S6QF23</accession>
<evidence type="ECO:0000313" key="2">
    <source>
        <dbReference type="WBParaSite" id="TMUE_1000005818.1"/>
    </source>
</evidence>
<protein>
    <submittedName>
        <fullName evidence="2">Uncharacterized protein</fullName>
    </submittedName>
</protein>
<sequence>MNDELSAVRLMQARGPEDLSPIEKACRQELPAKRGTWFQGCEQPIRIRAWGEKMAILAFCRATFDMNKAAGFRLNAAMRRVAEEWLLNNPVPVICTERYK</sequence>
<organism evidence="1 2">
    <name type="scientific">Trichuris muris</name>
    <name type="common">Mouse whipworm</name>
    <dbReference type="NCBI Taxonomy" id="70415"/>
    <lineage>
        <taxon>Eukaryota</taxon>
        <taxon>Metazoa</taxon>
        <taxon>Ecdysozoa</taxon>
        <taxon>Nematoda</taxon>
        <taxon>Enoplea</taxon>
        <taxon>Dorylaimia</taxon>
        <taxon>Trichinellida</taxon>
        <taxon>Trichuridae</taxon>
        <taxon>Trichuris</taxon>
    </lineage>
</organism>
<dbReference type="Proteomes" id="UP000046395">
    <property type="component" value="Unassembled WGS sequence"/>
</dbReference>
<name>A0A5S6QF23_TRIMR</name>
<dbReference type="WBParaSite" id="TMUE_1000005818.1">
    <property type="protein sequence ID" value="TMUE_1000005818.1"/>
    <property type="gene ID" value="WBGene00299368"/>
</dbReference>